<sequence length="55" mass="6071">MAFISNLHLTGQPPPTPPLLAPLHLVFEIAIVPIFERAECHFPAAAELLLSLWIN</sequence>
<accession>B9S1F3</accession>
<gene>
    <name evidence="1" type="ORF">RCOM_0864520</name>
</gene>
<evidence type="ECO:0000313" key="2">
    <source>
        <dbReference type="Proteomes" id="UP000008311"/>
    </source>
</evidence>
<proteinExistence type="predicted"/>
<organism evidence="1 2">
    <name type="scientific">Ricinus communis</name>
    <name type="common">Castor bean</name>
    <dbReference type="NCBI Taxonomy" id="3988"/>
    <lineage>
        <taxon>Eukaryota</taxon>
        <taxon>Viridiplantae</taxon>
        <taxon>Streptophyta</taxon>
        <taxon>Embryophyta</taxon>
        <taxon>Tracheophyta</taxon>
        <taxon>Spermatophyta</taxon>
        <taxon>Magnoliopsida</taxon>
        <taxon>eudicotyledons</taxon>
        <taxon>Gunneridae</taxon>
        <taxon>Pentapetalae</taxon>
        <taxon>rosids</taxon>
        <taxon>fabids</taxon>
        <taxon>Malpighiales</taxon>
        <taxon>Euphorbiaceae</taxon>
        <taxon>Acalyphoideae</taxon>
        <taxon>Acalypheae</taxon>
        <taxon>Ricinus</taxon>
    </lineage>
</organism>
<dbReference type="Proteomes" id="UP000008311">
    <property type="component" value="Unassembled WGS sequence"/>
</dbReference>
<evidence type="ECO:0000313" key="1">
    <source>
        <dbReference type="EMBL" id="EEF42422.1"/>
    </source>
</evidence>
<protein>
    <submittedName>
        <fullName evidence="1">Uncharacterized protein</fullName>
    </submittedName>
</protein>
<name>B9S1F3_RICCO</name>
<keyword evidence="2" id="KW-1185">Reference proteome</keyword>
<reference evidence="2" key="1">
    <citation type="journal article" date="2010" name="Nat. Biotechnol.">
        <title>Draft genome sequence of the oilseed species Ricinus communis.</title>
        <authorList>
            <person name="Chan A.P."/>
            <person name="Crabtree J."/>
            <person name="Zhao Q."/>
            <person name="Lorenzi H."/>
            <person name="Orvis J."/>
            <person name="Puiu D."/>
            <person name="Melake-Berhan A."/>
            <person name="Jones K.M."/>
            <person name="Redman J."/>
            <person name="Chen G."/>
            <person name="Cahoon E.B."/>
            <person name="Gedil M."/>
            <person name="Stanke M."/>
            <person name="Haas B.J."/>
            <person name="Wortman J.R."/>
            <person name="Fraser-Liggett C.M."/>
            <person name="Ravel J."/>
            <person name="Rabinowicz P.D."/>
        </authorList>
    </citation>
    <scope>NUCLEOTIDE SEQUENCE [LARGE SCALE GENOMIC DNA]</scope>
    <source>
        <strain evidence="2">cv. Hale</strain>
    </source>
</reference>
<dbReference type="InParanoid" id="B9S1F3"/>
<dbReference type="AlphaFoldDB" id="B9S1F3"/>
<dbReference type="EMBL" id="EQ973844">
    <property type="protein sequence ID" value="EEF42422.1"/>
    <property type="molecule type" value="Genomic_DNA"/>
</dbReference>